<feature type="chain" id="PRO_5002756122" evidence="1">
    <location>
        <begin position="22"/>
        <end position="110"/>
    </location>
</feature>
<dbReference type="EMBL" id="CP000930">
    <property type="protein sequence ID" value="ABZ85032.1"/>
    <property type="molecule type" value="Genomic_DNA"/>
</dbReference>
<dbReference type="RefSeq" id="WP_012283528.1">
    <property type="nucleotide sequence ID" value="NC_010337.2"/>
</dbReference>
<evidence type="ECO:0000313" key="3">
    <source>
        <dbReference type="Proteomes" id="UP000008550"/>
    </source>
</evidence>
<proteinExistence type="predicted"/>
<gene>
    <name evidence="2" type="ORF">HM1_2483</name>
</gene>
<organism evidence="2 3">
    <name type="scientific">Heliobacterium modesticaldum (strain ATCC 51547 / Ice1)</name>
    <dbReference type="NCBI Taxonomy" id="498761"/>
    <lineage>
        <taxon>Bacteria</taxon>
        <taxon>Bacillati</taxon>
        <taxon>Bacillota</taxon>
        <taxon>Clostridia</taxon>
        <taxon>Eubacteriales</taxon>
        <taxon>Heliobacteriaceae</taxon>
        <taxon>Heliomicrobium</taxon>
    </lineage>
</organism>
<keyword evidence="1" id="KW-0732">Signal</keyword>
<dbReference type="HOGENOM" id="CLU_2167464_0_0_9"/>
<sequence length="110" mass="12143">MLRLTWLSTVLALAFLILSCAAPIEKEVENRGKTKADERIQRGAPAMVGSQTVAVIIDGSAVATELDFSESAATIDDDELLVVREPIMARAWKGQFDEMWEEEDNYVGVK</sequence>
<evidence type="ECO:0000256" key="1">
    <source>
        <dbReference type="SAM" id="SignalP"/>
    </source>
</evidence>
<dbReference type="KEGG" id="hmo:HM1_2483"/>
<keyword evidence="3" id="KW-1185">Reference proteome</keyword>
<feature type="signal peptide" evidence="1">
    <location>
        <begin position="1"/>
        <end position="21"/>
    </location>
</feature>
<reference evidence="2 3" key="1">
    <citation type="journal article" date="2008" name="J. Bacteriol.">
        <title>The genome of Heliobacterium modesticaldum, a phototrophic representative of the Firmicutes containing the simplest photosynthetic apparatus.</title>
        <authorList>
            <person name="Sattley W.M."/>
            <person name="Madigan M.T."/>
            <person name="Swingley W.D."/>
            <person name="Cheung P.C."/>
            <person name="Clocksin K.M."/>
            <person name="Conrad A.L."/>
            <person name="Dejesa L.C."/>
            <person name="Honchak B.M."/>
            <person name="Jung D.O."/>
            <person name="Karbach L.E."/>
            <person name="Kurdoglu A."/>
            <person name="Lahiri S."/>
            <person name="Mastrian S.D."/>
            <person name="Page L.E."/>
            <person name="Taylor H.L."/>
            <person name="Wang Z.T."/>
            <person name="Raymond J."/>
            <person name="Chen M."/>
            <person name="Blankenship R.E."/>
            <person name="Touchman J.W."/>
        </authorList>
    </citation>
    <scope>NUCLEOTIDE SEQUENCE [LARGE SCALE GENOMIC DNA]</scope>
    <source>
        <strain evidence="3">ATCC 51547 / Ice1</strain>
    </source>
</reference>
<dbReference type="STRING" id="498761.HM1_2483"/>
<dbReference type="AlphaFoldDB" id="B0TAI2"/>
<evidence type="ECO:0000313" key="2">
    <source>
        <dbReference type="EMBL" id="ABZ85032.1"/>
    </source>
</evidence>
<accession>B0TAI2</accession>
<dbReference type="PROSITE" id="PS51257">
    <property type="entry name" value="PROKAR_LIPOPROTEIN"/>
    <property type="match status" value="1"/>
</dbReference>
<protein>
    <submittedName>
        <fullName evidence="2">Uncharacterized protein</fullName>
    </submittedName>
</protein>
<dbReference type="OrthoDB" id="281759at2"/>
<dbReference type="Proteomes" id="UP000008550">
    <property type="component" value="Chromosome"/>
</dbReference>
<name>B0TAI2_HELMI</name>